<evidence type="ECO:0000259" key="6">
    <source>
        <dbReference type="Pfam" id="PF23559"/>
    </source>
</evidence>
<dbReference type="Gene3D" id="1.20.5.4130">
    <property type="match status" value="1"/>
</dbReference>
<organism evidence="8">
    <name type="scientific">Populus alba</name>
    <name type="common">White poplar</name>
    <dbReference type="NCBI Taxonomy" id="43335"/>
    <lineage>
        <taxon>Eukaryota</taxon>
        <taxon>Viridiplantae</taxon>
        <taxon>Streptophyta</taxon>
        <taxon>Embryophyta</taxon>
        <taxon>Tracheophyta</taxon>
        <taxon>Spermatophyta</taxon>
        <taxon>Magnoliopsida</taxon>
        <taxon>eudicotyledons</taxon>
        <taxon>Gunneridae</taxon>
        <taxon>Pentapetalae</taxon>
        <taxon>rosids</taxon>
        <taxon>fabids</taxon>
        <taxon>Malpighiales</taxon>
        <taxon>Salicaceae</taxon>
        <taxon>Saliceae</taxon>
        <taxon>Populus</taxon>
    </lineage>
</organism>
<evidence type="ECO:0000259" key="7">
    <source>
        <dbReference type="Pfam" id="PF23598"/>
    </source>
</evidence>
<dbReference type="FunFam" id="1.10.10.10:FF:000322">
    <property type="entry name" value="Probable disease resistance protein At1g63360"/>
    <property type="match status" value="1"/>
</dbReference>
<dbReference type="InterPro" id="IPR032675">
    <property type="entry name" value="LRR_dom_sf"/>
</dbReference>
<dbReference type="InterPro" id="IPR041118">
    <property type="entry name" value="Rx_N"/>
</dbReference>
<evidence type="ECO:0000256" key="1">
    <source>
        <dbReference type="ARBA" id="ARBA00022737"/>
    </source>
</evidence>
<evidence type="ECO:0000313" key="8">
    <source>
        <dbReference type="EMBL" id="TKR84377.1"/>
    </source>
</evidence>
<dbReference type="InterPro" id="IPR036388">
    <property type="entry name" value="WH-like_DNA-bd_sf"/>
</dbReference>
<keyword evidence="2" id="KW-0547">Nucleotide-binding</keyword>
<dbReference type="Pfam" id="PF23598">
    <property type="entry name" value="LRR_14"/>
    <property type="match status" value="1"/>
</dbReference>
<dbReference type="Pfam" id="PF18052">
    <property type="entry name" value="Rx_N"/>
    <property type="match status" value="1"/>
</dbReference>
<dbReference type="GO" id="GO:0098542">
    <property type="term" value="P:defense response to other organism"/>
    <property type="evidence" value="ECO:0007669"/>
    <property type="project" value="TreeGrafter"/>
</dbReference>
<evidence type="ECO:0000256" key="3">
    <source>
        <dbReference type="ARBA" id="ARBA00022821"/>
    </source>
</evidence>
<accession>A0A4U5NL54</accession>
<feature type="domain" description="NB-ARC" evidence="4">
    <location>
        <begin position="175"/>
        <end position="350"/>
    </location>
</feature>
<dbReference type="EMBL" id="RCHU01001009">
    <property type="protein sequence ID" value="TKR84377.1"/>
    <property type="molecule type" value="Genomic_DNA"/>
</dbReference>
<dbReference type="PANTHER" id="PTHR23155:SF1205">
    <property type="entry name" value="DISEASE RESISTANCE PROTEIN RPM1"/>
    <property type="match status" value="1"/>
</dbReference>
<dbReference type="Gene3D" id="3.40.50.300">
    <property type="entry name" value="P-loop containing nucleotide triphosphate hydrolases"/>
    <property type="match status" value="1"/>
</dbReference>
<feature type="domain" description="Disease resistance R13L4/SHOC-2-like LRR" evidence="7">
    <location>
        <begin position="554"/>
        <end position="903"/>
    </location>
</feature>
<dbReference type="PANTHER" id="PTHR23155">
    <property type="entry name" value="DISEASE RESISTANCE PROTEIN RP"/>
    <property type="match status" value="1"/>
</dbReference>
<dbReference type="InterPro" id="IPR058922">
    <property type="entry name" value="WHD_DRP"/>
</dbReference>
<dbReference type="Gene3D" id="1.10.10.10">
    <property type="entry name" value="Winged helix-like DNA-binding domain superfamily/Winged helix DNA-binding domain"/>
    <property type="match status" value="1"/>
</dbReference>
<evidence type="ECO:0000259" key="4">
    <source>
        <dbReference type="Pfam" id="PF00931"/>
    </source>
</evidence>
<sequence>MAESAVSLVFDKLLSLVTQEVKLQKGVHDEVVGVKDELEVIRAVLKDADSKAEKEGIGEGVKVLVNQIREEAYRIEDVIDDYVLHVARRPDYRCQLLCGIDSLITTCILRHEIASEIKDIKSSLLDLKNRGQAFQFISSNQGASSSNAGRGLMHHPRLSSLFCEEAELVGIESRRDELISYLVSGVSQRKVIAVVGMGGVGKTTLAKKVFDSHRVIEHFRYHAWITVSQSYDKTELLRSMLKGFYKAKNEPFPDKIVKMEKDEELIGEIREMLRQERYLVVFDDVWEIGFWGNMELALLDHDNGSRILATTRNEAAARFCRGSSSVHVHRIDPLPEKEAWELFCKKAFRFQSQGQCPEDLEELSRDIVKRCGGLPLAIVAVSGLLATKEKSVQEWKKVIGGLGGSAIVSDPYIAIVTSILSLSYGDLPYHLKSCFLYFGMFPEDFSIKRRRIIQLWVANGLVEEQPGMTLEEVGQEYFIELICRSLVQVDEVGVKGLPKTCRVHDMVRDVILSKSEELSLCHVSSSCLTFEGIARHLSISNRGSNPPTSSTRSQTRSIMVFDKAMPQKATVQVTFAKFKLLTSLDFEDCPIDHLPNELGNLLHLRYLNLRNTDVEELPRSIGKLQNLESLDLRFSLVKELPVEISDFPKLKHLLAHGGYATGLKIKGSFKHLEFLQTLFTIKVEDDVSFLNEGLQVLTKTTKFGICNLKREQGGYLCTVLEKMTSLQSLLVYSVNHQVEILDLESEFSPPIQLQSLWLGGQLDRLPNWISKLHNLSKLILSYSNLMDDSVEVLQALPNLKSLVLFGAYNGKRLHFEGGGFQKLKYLYLAGLYYLNEMLIDEGALPLLERLEMGPCPMLKEVPSGLENLRYLEVLSFAGMTKKFNKRWSQQESKISRHVRIHRSEGTYDPDDKASFEAWMKRKFGEWKKRRYQLFMANAKLIDNLRINDLCYFCKDVFAWDLYMLHGLQAINQPRSNGGSALLRKLARRFGQHQSEGKRSTCLFNVSGETRAPLQ</sequence>
<comment type="caution">
    <text evidence="8">The sequence shown here is derived from an EMBL/GenBank/DDBJ whole genome shotgun (WGS) entry which is preliminary data.</text>
</comment>
<dbReference type="InterPro" id="IPR002182">
    <property type="entry name" value="NB-ARC"/>
</dbReference>
<evidence type="ECO:0000259" key="5">
    <source>
        <dbReference type="Pfam" id="PF18052"/>
    </source>
</evidence>
<keyword evidence="1" id="KW-0677">Repeat</keyword>
<feature type="domain" description="Disease resistance protein winged helix" evidence="6">
    <location>
        <begin position="440"/>
        <end position="511"/>
    </location>
</feature>
<dbReference type="Gene3D" id="1.10.8.430">
    <property type="entry name" value="Helical domain of apoptotic protease-activating factors"/>
    <property type="match status" value="1"/>
</dbReference>
<dbReference type="Gene3D" id="3.80.10.10">
    <property type="entry name" value="Ribonuclease Inhibitor"/>
    <property type="match status" value="1"/>
</dbReference>
<keyword evidence="3" id="KW-0611">Plant defense</keyword>
<name>A0A4U5NL54_POPAL</name>
<feature type="domain" description="Disease resistance N-terminal" evidence="5">
    <location>
        <begin position="5"/>
        <end position="90"/>
    </location>
</feature>
<reference evidence="8" key="1">
    <citation type="submission" date="2018-10" db="EMBL/GenBank/DDBJ databases">
        <title>Population genomic analysis revealed the cold adaptation of white poplar.</title>
        <authorList>
            <person name="Liu Y.-J."/>
        </authorList>
    </citation>
    <scope>NUCLEOTIDE SEQUENCE [LARGE SCALE GENOMIC DNA]</scope>
    <source>
        <strain evidence="8">PAL-ZL1</strain>
    </source>
</reference>
<dbReference type="Pfam" id="PF23559">
    <property type="entry name" value="WHD_DRP"/>
    <property type="match status" value="1"/>
</dbReference>
<dbReference type="FunFam" id="3.40.50.300:FF:001091">
    <property type="entry name" value="Probable disease resistance protein At1g61300"/>
    <property type="match status" value="1"/>
</dbReference>
<dbReference type="InterPro" id="IPR044974">
    <property type="entry name" value="Disease_R_plants"/>
</dbReference>
<proteinExistence type="predicted"/>
<dbReference type="InterPro" id="IPR038005">
    <property type="entry name" value="RX-like_CC"/>
</dbReference>
<protein>
    <submittedName>
        <fullName evidence="8">NBS-LRR resistance gene-like protein ARGH34</fullName>
    </submittedName>
</protein>
<evidence type="ECO:0000256" key="2">
    <source>
        <dbReference type="ARBA" id="ARBA00022741"/>
    </source>
</evidence>
<dbReference type="CDD" id="cd14798">
    <property type="entry name" value="RX-CC_like"/>
    <property type="match status" value="1"/>
</dbReference>
<dbReference type="PRINTS" id="PR00364">
    <property type="entry name" value="DISEASERSIST"/>
</dbReference>
<dbReference type="SUPFAM" id="SSF52058">
    <property type="entry name" value="L domain-like"/>
    <property type="match status" value="1"/>
</dbReference>
<dbReference type="GO" id="GO:0043531">
    <property type="term" value="F:ADP binding"/>
    <property type="evidence" value="ECO:0007669"/>
    <property type="project" value="InterPro"/>
</dbReference>
<dbReference type="SUPFAM" id="SSF52540">
    <property type="entry name" value="P-loop containing nucleoside triphosphate hydrolases"/>
    <property type="match status" value="1"/>
</dbReference>
<dbReference type="AlphaFoldDB" id="A0A4U5NL54"/>
<dbReference type="FunFam" id="1.10.8.430:FF:000003">
    <property type="entry name" value="Probable disease resistance protein At5g66910"/>
    <property type="match status" value="1"/>
</dbReference>
<dbReference type="Pfam" id="PF00931">
    <property type="entry name" value="NB-ARC"/>
    <property type="match status" value="1"/>
</dbReference>
<gene>
    <name evidence="8" type="ORF">D5086_0000258130</name>
</gene>
<dbReference type="InterPro" id="IPR055414">
    <property type="entry name" value="LRR_R13L4/SHOC2-like"/>
</dbReference>
<dbReference type="InterPro" id="IPR027417">
    <property type="entry name" value="P-loop_NTPase"/>
</dbReference>
<dbReference type="InterPro" id="IPR042197">
    <property type="entry name" value="Apaf_helical"/>
</dbReference>